<dbReference type="EMBL" id="CM042053">
    <property type="protein sequence ID" value="KAI3716078.1"/>
    <property type="molecule type" value="Genomic_DNA"/>
</dbReference>
<gene>
    <name evidence="1" type="ORF">L6452_23146</name>
</gene>
<accession>A0ACB9B2A4</accession>
<proteinExistence type="predicted"/>
<name>A0ACB9B2A4_ARCLA</name>
<comment type="caution">
    <text evidence="1">The sequence shown here is derived from an EMBL/GenBank/DDBJ whole genome shotgun (WGS) entry which is preliminary data.</text>
</comment>
<evidence type="ECO:0000313" key="2">
    <source>
        <dbReference type="Proteomes" id="UP001055879"/>
    </source>
</evidence>
<reference evidence="2" key="1">
    <citation type="journal article" date="2022" name="Mol. Ecol. Resour.">
        <title>The genomes of chicory, endive, great burdock and yacon provide insights into Asteraceae palaeo-polyploidization history and plant inulin production.</title>
        <authorList>
            <person name="Fan W."/>
            <person name="Wang S."/>
            <person name="Wang H."/>
            <person name="Wang A."/>
            <person name="Jiang F."/>
            <person name="Liu H."/>
            <person name="Zhao H."/>
            <person name="Xu D."/>
            <person name="Zhang Y."/>
        </authorList>
    </citation>
    <scope>NUCLEOTIDE SEQUENCE [LARGE SCALE GENOMIC DNA]</scope>
    <source>
        <strain evidence="2">cv. Niubang</strain>
    </source>
</reference>
<sequence>MQKALGFLLFIHLLFIFSFSSLSIALTKVQVDTVSRRRRLTLRQTDPLPDDFKLEVDPNLIFPNPRLKKAYCAFQEWKKVIYSDPQNVTGDWVGPDVCSYTGVFCSSALDDPQTETVYSIDLNFGDIAGHLVPHLGLLTDLGILHIHSNRFYGIFPKSFSNLMLLFELDASDNRFVGPFPSVVLGIPSLKFLDIRYNEFEGALPPELFDKELDAIVVNNNRFHSRLPQNMGNSPASMLVLSNNKFSGCIPKSFGHMPYLEQGLLSNNLLAGCLPEEVGMLQTMTLFDVSNNNIVGPLPKSLEMLKMVKRLDISFNLLTGKVRDSVCSLPALSNFTISNNFFNEIGAECEKISEEENIILDVKDNCLPLKPDQKPDNICLPMLSRPMVNCKTVGCGPRYSPNIVVPRHRKIPRRKPKPPPPVLPPMHKKTPPKPTPVPQPPKITPPPTPKVSPAA</sequence>
<protein>
    <submittedName>
        <fullName evidence="1">Uncharacterized protein</fullName>
    </submittedName>
</protein>
<evidence type="ECO:0000313" key="1">
    <source>
        <dbReference type="EMBL" id="KAI3716078.1"/>
    </source>
</evidence>
<dbReference type="Proteomes" id="UP001055879">
    <property type="component" value="Linkage Group LG07"/>
</dbReference>
<organism evidence="1 2">
    <name type="scientific">Arctium lappa</name>
    <name type="common">Greater burdock</name>
    <name type="synonym">Lappa major</name>
    <dbReference type="NCBI Taxonomy" id="4217"/>
    <lineage>
        <taxon>Eukaryota</taxon>
        <taxon>Viridiplantae</taxon>
        <taxon>Streptophyta</taxon>
        <taxon>Embryophyta</taxon>
        <taxon>Tracheophyta</taxon>
        <taxon>Spermatophyta</taxon>
        <taxon>Magnoliopsida</taxon>
        <taxon>eudicotyledons</taxon>
        <taxon>Gunneridae</taxon>
        <taxon>Pentapetalae</taxon>
        <taxon>asterids</taxon>
        <taxon>campanulids</taxon>
        <taxon>Asterales</taxon>
        <taxon>Asteraceae</taxon>
        <taxon>Carduoideae</taxon>
        <taxon>Cardueae</taxon>
        <taxon>Arctiinae</taxon>
        <taxon>Arctium</taxon>
    </lineage>
</organism>
<keyword evidence="2" id="KW-1185">Reference proteome</keyword>
<reference evidence="1 2" key="2">
    <citation type="journal article" date="2022" name="Mol. Ecol. Resour.">
        <title>The genomes of chicory, endive, great burdock and yacon provide insights into Asteraceae paleo-polyploidization history and plant inulin production.</title>
        <authorList>
            <person name="Fan W."/>
            <person name="Wang S."/>
            <person name="Wang H."/>
            <person name="Wang A."/>
            <person name="Jiang F."/>
            <person name="Liu H."/>
            <person name="Zhao H."/>
            <person name="Xu D."/>
            <person name="Zhang Y."/>
        </authorList>
    </citation>
    <scope>NUCLEOTIDE SEQUENCE [LARGE SCALE GENOMIC DNA]</scope>
    <source>
        <strain evidence="2">cv. Niubang</strain>
    </source>
</reference>